<comment type="similarity">
    <text evidence="2">Belongs to the MipA/OmpV family.</text>
</comment>
<dbReference type="Proteomes" id="UP000244913">
    <property type="component" value="Unassembled WGS sequence"/>
</dbReference>
<organism evidence="8 9">
    <name type="scientific">Caulobacter radicis</name>
    <dbReference type="NCBI Taxonomy" id="2172650"/>
    <lineage>
        <taxon>Bacteria</taxon>
        <taxon>Pseudomonadati</taxon>
        <taxon>Pseudomonadota</taxon>
        <taxon>Alphaproteobacteria</taxon>
        <taxon>Caulobacterales</taxon>
        <taxon>Caulobacteraceae</taxon>
        <taxon>Caulobacter</taxon>
    </lineage>
</organism>
<dbReference type="InterPro" id="IPR010583">
    <property type="entry name" value="MipA"/>
</dbReference>
<evidence type="ECO:0000256" key="1">
    <source>
        <dbReference type="ARBA" id="ARBA00004442"/>
    </source>
</evidence>
<dbReference type="PANTHER" id="PTHR38776:SF1">
    <property type="entry name" value="MLTA-INTERACTING PROTEIN-RELATED"/>
    <property type="match status" value="1"/>
</dbReference>
<comment type="subcellular location">
    <subcellularLocation>
        <location evidence="1">Cell outer membrane</location>
    </subcellularLocation>
</comment>
<dbReference type="Pfam" id="PF06629">
    <property type="entry name" value="MipA"/>
    <property type="match status" value="1"/>
</dbReference>
<protein>
    <recommendedName>
        <fullName evidence="10">MipA/OmpV family protein</fullName>
    </recommendedName>
</protein>
<keyword evidence="7" id="KW-0812">Transmembrane</keyword>
<sequence>MRSASTRARPSTPPSRSTRAGRPAPSDPPPDPAIHVLTGRIGRLAAPGLPVRTTPAAAPARVVTVLPTFRKRTVMIDRLCGAALLAGCLLVAFAPSARAQAARAEEQPERLFLLGAGAYAASNPYESAKDKTGTGMLPLFFYQDSRLTADLNGLAVKAYGTDRFTLEGRIAPRFQLVDPKETRNFAFLERDVGVDVGGRASAAFGPAMVSLEYLADVSGETKGQEVNLDVTLAAAPTERLTLEAMAGLSWKDKKLATWLYGLKADEVGAARAYEFGRTRGAPSGGVVVPSLGAQARYRIGERAYVIAAAEVELFDDGITKSPLVAKKSAAAGFVGLVRRF</sequence>
<reference evidence="8 9" key="1">
    <citation type="submission" date="2018-04" db="EMBL/GenBank/DDBJ databases">
        <title>The genome sequence of Caulobacter sp. 736.</title>
        <authorList>
            <person name="Gao J."/>
            <person name="Sun J."/>
        </authorList>
    </citation>
    <scope>NUCLEOTIDE SEQUENCE [LARGE SCALE GENOMIC DNA]</scope>
    <source>
        <strain evidence="8 9">736</strain>
    </source>
</reference>
<evidence type="ECO:0000313" key="9">
    <source>
        <dbReference type="Proteomes" id="UP000244913"/>
    </source>
</evidence>
<keyword evidence="5" id="KW-0998">Cell outer membrane</keyword>
<accession>A0A2T9J4P9</accession>
<keyword evidence="7" id="KW-1133">Transmembrane helix</keyword>
<evidence type="ECO:0000256" key="5">
    <source>
        <dbReference type="ARBA" id="ARBA00023237"/>
    </source>
</evidence>
<evidence type="ECO:0000256" key="6">
    <source>
        <dbReference type="SAM" id="MobiDB-lite"/>
    </source>
</evidence>
<dbReference type="GO" id="GO:0009279">
    <property type="term" value="C:cell outer membrane"/>
    <property type="evidence" value="ECO:0007669"/>
    <property type="project" value="UniProtKB-SubCell"/>
</dbReference>
<name>A0A2T9J4P9_9CAUL</name>
<dbReference type="AlphaFoldDB" id="A0A2T9J4P9"/>
<keyword evidence="3" id="KW-0732">Signal</keyword>
<feature type="region of interest" description="Disordered" evidence="6">
    <location>
        <begin position="1"/>
        <end position="32"/>
    </location>
</feature>
<evidence type="ECO:0000256" key="2">
    <source>
        <dbReference type="ARBA" id="ARBA00005722"/>
    </source>
</evidence>
<evidence type="ECO:0008006" key="10">
    <source>
        <dbReference type="Google" id="ProtNLM"/>
    </source>
</evidence>
<dbReference type="EMBL" id="QDKP01000052">
    <property type="protein sequence ID" value="PVM75747.1"/>
    <property type="molecule type" value="Genomic_DNA"/>
</dbReference>
<comment type="caution">
    <text evidence="8">The sequence shown here is derived from an EMBL/GenBank/DDBJ whole genome shotgun (WGS) entry which is preliminary data.</text>
</comment>
<proteinExistence type="inferred from homology"/>
<feature type="compositionally biased region" description="Polar residues" evidence="6">
    <location>
        <begin position="1"/>
        <end position="18"/>
    </location>
</feature>
<keyword evidence="4 7" id="KW-0472">Membrane</keyword>
<feature type="transmembrane region" description="Helical" evidence="7">
    <location>
        <begin position="79"/>
        <end position="97"/>
    </location>
</feature>
<keyword evidence="9" id="KW-1185">Reference proteome</keyword>
<evidence type="ECO:0000256" key="3">
    <source>
        <dbReference type="ARBA" id="ARBA00022729"/>
    </source>
</evidence>
<evidence type="ECO:0000256" key="4">
    <source>
        <dbReference type="ARBA" id="ARBA00023136"/>
    </source>
</evidence>
<evidence type="ECO:0000313" key="8">
    <source>
        <dbReference type="EMBL" id="PVM75747.1"/>
    </source>
</evidence>
<evidence type="ECO:0000256" key="7">
    <source>
        <dbReference type="SAM" id="Phobius"/>
    </source>
</evidence>
<gene>
    <name evidence="8" type="ORF">DDF65_18125</name>
</gene>
<dbReference type="PANTHER" id="PTHR38776">
    <property type="entry name" value="MLTA-INTERACTING PROTEIN-RELATED"/>
    <property type="match status" value="1"/>
</dbReference>